<dbReference type="OrthoDB" id="944647at2"/>
<protein>
    <recommendedName>
        <fullName evidence="5">Antirestriction protein ArdA</fullName>
    </recommendedName>
</protein>
<sequence length="161" mass="19143">MRIYVGTYSQYNSGSLYGEWINLDEFCTIDEFYKQCKALHMKESDPEFMFQDWENIPDGCVSESWIHPKLWGFMNLDLHQRTRVTALSNLGYNLEEAMEAEPNTVFIEKSTALDYIFECYPELENLNHFLSIDWEHTESNFFTDWQESTDEENVSYYICGQ</sequence>
<dbReference type="Proteomes" id="UP000285951">
    <property type="component" value="Unassembled WGS sequence"/>
</dbReference>
<evidence type="ECO:0000313" key="1">
    <source>
        <dbReference type="EMBL" id="MUP36818.1"/>
    </source>
</evidence>
<evidence type="ECO:0000313" key="4">
    <source>
        <dbReference type="Proteomes" id="UP000462449"/>
    </source>
</evidence>
<comment type="caution">
    <text evidence="1">The sequence shown here is derived from an EMBL/GenBank/DDBJ whole genome shotgun (WGS) entry which is preliminary data.</text>
</comment>
<dbReference type="InterPro" id="IPR041895">
    <property type="entry name" value="ArdA_dom1"/>
</dbReference>
<evidence type="ECO:0000313" key="2">
    <source>
        <dbReference type="EMBL" id="MVB06023.1"/>
    </source>
</evidence>
<reference evidence="1 4" key="2">
    <citation type="submission" date="2019-12" db="EMBL/GenBank/DDBJ databases">
        <title>Draft genome sequence of Labilibaculum sp. strain 44 isolated from deep waters of Black Sea.</title>
        <authorList>
            <person name="Yadav S."/>
            <person name="Villanueva L."/>
        </authorList>
    </citation>
    <scope>NUCLEOTIDE SEQUENCE [LARGE SCALE GENOMIC DNA]</scope>
    <source>
        <strain evidence="1 4">44</strain>
    </source>
</reference>
<accession>A0A7M4D2D9</accession>
<dbReference type="Pfam" id="PF07275">
    <property type="entry name" value="ArdA"/>
    <property type="match status" value="1"/>
</dbReference>
<gene>
    <name evidence="2" type="ORF">DWB62_003220</name>
    <name evidence="1" type="ORF">GNY23_03220</name>
</gene>
<dbReference type="Gene3D" id="3.10.20.480">
    <property type="entry name" value="Antirestriction protein ArdA, domain 1"/>
    <property type="match status" value="1"/>
</dbReference>
<dbReference type="AlphaFoldDB" id="A0A7M4D2D9"/>
<evidence type="ECO:0008006" key="5">
    <source>
        <dbReference type="Google" id="ProtNLM"/>
    </source>
</evidence>
<proteinExistence type="predicted"/>
<keyword evidence="3" id="KW-1185">Reference proteome</keyword>
<dbReference type="EMBL" id="QTZN02000004">
    <property type="protein sequence ID" value="MVB06023.1"/>
    <property type="molecule type" value="Genomic_DNA"/>
</dbReference>
<evidence type="ECO:0000313" key="3">
    <source>
        <dbReference type="Proteomes" id="UP000285951"/>
    </source>
</evidence>
<dbReference type="EMBL" id="WOTW01000004">
    <property type="protein sequence ID" value="MUP36818.1"/>
    <property type="molecule type" value="Genomic_DNA"/>
</dbReference>
<dbReference type="RefSeq" id="WP_156194720.1">
    <property type="nucleotide sequence ID" value="NZ_QTZN02000004.1"/>
</dbReference>
<dbReference type="Proteomes" id="UP000462449">
    <property type="component" value="Unassembled WGS sequence"/>
</dbReference>
<dbReference type="InterPro" id="IPR009899">
    <property type="entry name" value="ArdA"/>
</dbReference>
<name>A0A7M4D2D9_9BACT</name>
<reference evidence="2 3" key="1">
    <citation type="submission" date="2019-11" db="EMBL/GenBank/DDBJ databases">
        <title>Draft genome sequence of Labilibaculum sp. strain SYP isolated from Black Sea.</title>
        <authorList>
            <person name="Yadav S."/>
            <person name="Villanueva L."/>
        </authorList>
    </citation>
    <scope>NUCLEOTIDE SEQUENCE [LARGE SCALE GENOMIC DNA]</scope>
    <source>
        <strain evidence="2 3">44</strain>
    </source>
</reference>
<organism evidence="1 4">
    <name type="scientific">Labilibaculum euxinus</name>
    <dbReference type="NCBI Taxonomy" id="2686357"/>
    <lineage>
        <taxon>Bacteria</taxon>
        <taxon>Pseudomonadati</taxon>
        <taxon>Bacteroidota</taxon>
        <taxon>Bacteroidia</taxon>
        <taxon>Marinilabiliales</taxon>
        <taxon>Marinifilaceae</taxon>
        <taxon>Labilibaculum</taxon>
    </lineage>
</organism>